<evidence type="ECO:0000256" key="5">
    <source>
        <dbReference type="ARBA" id="ARBA00023012"/>
    </source>
</evidence>
<comment type="catalytic activity">
    <reaction evidence="1">
        <text>ATP + protein L-histidine = ADP + protein N-phospho-L-histidine.</text>
        <dbReference type="EC" id="2.7.13.3"/>
    </reaction>
</comment>
<dbReference type="Pfam" id="PF00512">
    <property type="entry name" value="HisKA"/>
    <property type="match status" value="1"/>
</dbReference>
<dbReference type="PANTHER" id="PTHR43711">
    <property type="entry name" value="TWO-COMPONENT HISTIDINE KINASE"/>
    <property type="match status" value="1"/>
</dbReference>
<keyword evidence="4 11" id="KW-0418">Kinase</keyword>
<dbReference type="GO" id="GO:0000155">
    <property type="term" value="F:phosphorelay sensor kinase activity"/>
    <property type="evidence" value="ECO:0007669"/>
    <property type="project" value="InterPro"/>
</dbReference>
<dbReference type="SUPFAM" id="SSF55781">
    <property type="entry name" value="GAF domain-like"/>
    <property type="match status" value="1"/>
</dbReference>
<dbReference type="AlphaFoldDB" id="M0LVI1"/>
<feature type="domain" description="PAS" evidence="8">
    <location>
        <begin position="381"/>
        <end position="451"/>
    </location>
</feature>
<dbReference type="SMART" id="SM00091">
    <property type="entry name" value="PAS"/>
    <property type="match status" value="1"/>
</dbReference>
<dbReference type="PROSITE" id="PS50112">
    <property type="entry name" value="PAS"/>
    <property type="match status" value="1"/>
</dbReference>
<accession>M0LVI1</accession>
<feature type="domain" description="Histidine kinase" evidence="7">
    <location>
        <begin position="517"/>
        <end position="724"/>
    </location>
</feature>
<proteinExistence type="predicted"/>
<feature type="domain" description="PAC" evidence="9">
    <location>
        <begin position="455"/>
        <end position="506"/>
    </location>
</feature>
<dbReference type="Proteomes" id="UP000011555">
    <property type="component" value="Unassembled WGS sequence"/>
</dbReference>
<dbReference type="PROSITE" id="PS50113">
    <property type="entry name" value="PAC"/>
    <property type="match status" value="1"/>
</dbReference>
<dbReference type="EMBL" id="CP019285">
    <property type="protein sequence ID" value="APW99731.1"/>
    <property type="molecule type" value="Genomic_DNA"/>
</dbReference>
<evidence type="ECO:0000256" key="4">
    <source>
        <dbReference type="ARBA" id="ARBA00022777"/>
    </source>
</evidence>
<evidence type="ECO:0000256" key="1">
    <source>
        <dbReference type="ARBA" id="ARBA00000085"/>
    </source>
</evidence>
<name>M0LVI1_NATLA</name>
<dbReference type="InterPro" id="IPR001610">
    <property type="entry name" value="PAC"/>
</dbReference>
<keyword evidence="5" id="KW-0902">Two-component regulatory system</keyword>
<dbReference type="SUPFAM" id="SSF52172">
    <property type="entry name" value="CheY-like"/>
    <property type="match status" value="1"/>
</dbReference>
<dbReference type="GeneID" id="30923261"/>
<dbReference type="RefSeq" id="WP_007140650.1">
    <property type="nucleotide sequence ID" value="NZ_AOLZ01000022.1"/>
</dbReference>
<dbReference type="STRING" id="358396.CHINAEXTREME_19015"/>
<dbReference type="SMART" id="SM00387">
    <property type="entry name" value="HATPase_c"/>
    <property type="match status" value="1"/>
</dbReference>
<feature type="region of interest" description="Disordered" evidence="6">
    <location>
        <begin position="172"/>
        <end position="199"/>
    </location>
</feature>
<dbReference type="InterPro" id="IPR013767">
    <property type="entry name" value="PAS_fold"/>
</dbReference>
<evidence type="ECO:0000256" key="3">
    <source>
        <dbReference type="ARBA" id="ARBA00022679"/>
    </source>
</evidence>
<dbReference type="InterPro" id="IPR000700">
    <property type="entry name" value="PAS-assoc_C"/>
</dbReference>
<dbReference type="Gene3D" id="3.30.450.20">
    <property type="entry name" value="PAS domain"/>
    <property type="match status" value="1"/>
</dbReference>
<dbReference type="EC" id="2.7.13.3" evidence="2"/>
<dbReference type="InterPro" id="IPR035965">
    <property type="entry name" value="PAS-like_dom_sf"/>
</dbReference>
<dbReference type="PATRIC" id="fig|358396.7.peg.928"/>
<dbReference type="Pfam" id="PF00989">
    <property type="entry name" value="PAS"/>
    <property type="match status" value="1"/>
</dbReference>
<feature type="compositionally biased region" description="Basic and acidic residues" evidence="6">
    <location>
        <begin position="1"/>
        <end position="10"/>
    </location>
</feature>
<dbReference type="InterPro" id="IPR050736">
    <property type="entry name" value="Sensor_HK_Regulatory"/>
</dbReference>
<dbReference type="InterPro" id="IPR011006">
    <property type="entry name" value="CheY-like_superfamily"/>
</dbReference>
<dbReference type="Pfam" id="PF02518">
    <property type="entry name" value="HATPase_c"/>
    <property type="match status" value="1"/>
</dbReference>
<protein>
    <recommendedName>
        <fullName evidence="2">histidine kinase</fullName>
        <ecNumber evidence="2">2.7.13.3</ecNumber>
    </recommendedName>
</protein>
<dbReference type="InterPro" id="IPR003594">
    <property type="entry name" value="HATPase_dom"/>
</dbReference>
<dbReference type="InterPro" id="IPR036890">
    <property type="entry name" value="HATPase_C_sf"/>
</dbReference>
<dbReference type="PANTHER" id="PTHR43711:SF1">
    <property type="entry name" value="HISTIDINE KINASE 1"/>
    <property type="match status" value="1"/>
</dbReference>
<dbReference type="InterPro" id="IPR003661">
    <property type="entry name" value="HisK_dim/P_dom"/>
</dbReference>
<evidence type="ECO:0000259" key="8">
    <source>
        <dbReference type="PROSITE" id="PS50112"/>
    </source>
</evidence>
<dbReference type="eggNOG" id="arCOG02276">
    <property type="taxonomic scope" value="Archaea"/>
</dbReference>
<organism evidence="11 12">
    <name type="scientific">Natronobacterium lacisalsi AJ5</name>
    <dbReference type="NCBI Taxonomy" id="358396"/>
    <lineage>
        <taxon>Archaea</taxon>
        <taxon>Methanobacteriati</taxon>
        <taxon>Methanobacteriota</taxon>
        <taxon>Stenosarchaea group</taxon>
        <taxon>Halobacteria</taxon>
        <taxon>Halobacteriales</taxon>
        <taxon>Natrialbaceae</taxon>
        <taxon>Natronobacterium</taxon>
    </lineage>
</organism>
<dbReference type="PROSITE" id="PS50109">
    <property type="entry name" value="HIS_KIN"/>
    <property type="match status" value="1"/>
</dbReference>
<evidence type="ECO:0000313" key="11">
    <source>
        <dbReference type="EMBL" id="EMA36095.1"/>
    </source>
</evidence>
<dbReference type="CDD" id="cd00130">
    <property type="entry name" value="PAS"/>
    <property type="match status" value="1"/>
</dbReference>
<keyword evidence="3" id="KW-0808">Transferase</keyword>
<gene>
    <name evidence="11" type="ORF">C445_04538</name>
    <name evidence="10" type="ORF">CHINAEXTREME_19015</name>
</gene>
<dbReference type="SUPFAM" id="SSF47384">
    <property type="entry name" value="Homodimeric domain of signal transducing histidine kinase"/>
    <property type="match status" value="1"/>
</dbReference>
<dbReference type="InterPro" id="IPR005467">
    <property type="entry name" value="His_kinase_dom"/>
</dbReference>
<dbReference type="SUPFAM" id="SSF55785">
    <property type="entry name" value="PYP-like sensor domain (PAS domain)"/>
    <property type="match status" value="1"/>
</dbReference>
<feature type="compositionally biased region" description="Basic and acidic residues" evidence="6">
    <location>
        <begin position="176"/>
        <end position="187"/>
    </location>
</feature>
<dbReference type="CDD" id="cd00082">
    <property type="entry name" value="HisKA"/>
    <property type="match status" value="1"/>
</dbReference>
<dbReference type="SMART" id="SM00086">
    <property type="entry name" value="PAC"/>
    <property type="match status" value="1"/>
</dbReference>
<evidence type="ECO:0000256" key="2">
    <source>
        <dbReference type="ARBA" id="ARBA00012438"/>
    </source>
</evidence>
<evidence type="ECO:0000259" key="7">
    <source>
        <dbReference type="PROSITE" id="PS50109"/>
    </source>
</evidence>
<reference evidence="11 12" key="2">
    <citation type="journal article" date="2014" name="PLoS Genet.">
        <title>Phylogenetically driven sequencing of extremely halophilic archaea reveals strategies for static and dynamic osmo-response.</title>
        <authorList>
            <person name="Becker E.A."/>
            <person name="Seitzer P.M."/>
            <person name="Tritt A."/>
            <person name="Larsen D."/>
            <person name="Krusor M."/>
            <person name="Yao A.I."/>
            <person name="Wu D."/>
            <person name="Madern D."/>
            <person name="Eisen J.A."/>
            <person name="Darling A.E."/>
            <person name="Facciotti M.T."/>
        </authorList>
    </citation>
    <scope>NUCLEOTIDE SEQUENCE [LARGE SCALE GENOMIC DNA]</scope>
    <source>
        <strain evidence="11 12">AJ5</strain>
    </source>
</reference>
<dbReference type="Proteomes" id="UP000186547">
    <property type="component" value="Chromosome"/>
</dbReference>
<evidence type="ECO:0000313" key="13">
    <source>
        <dbReference type="Proteomes" id="UP000186547"/>
    </source>
</evidence>
<evidence type="ECO:0000313" key="12">
    <source>
        <dbReference type="Proteomes" id="UP000011555"/>
    </source>
</evidence>
<sequence>MRSVRDHTDDSDSADTEAAATRPRVLCVSSDRSTRAAVALALTDDPVDVTVAESARKAAARLERDSIDGIVLDARTLAGTTKGNTDSRGGDRAVADASLLEALESEAREAPTIVHWGLESEDVSERDPAVPSTDDLRRLESRITVLTESDRPSTDDAATVAAHLARAVVEQVYDGSSEHEDSDREEGSDTSPDRPNPTADLESIVAAVRRRLVDATSPLSVEASLREEFTDSDRFAFAWVGEYDRGESEIVPWITDSSELEWPLQRTFGVGAEGTVLHRAVRSHELQVVDLEDLERDPGAVPFGEQAADRGVEAVAAAPLVATERRPATEAIGDLYGVFVVYATDGLTDADRDAIREVARVASHVLETIAVRGRLDQQERVLERYERLVETAGDGMCVLDEQGHFMTVNEALTEMTGYSREGLLGEHVSILFGGDDVDAGEATVRSLLASDESTDTVELTLERKDGRTIPCEGQVAVLGGGDDLEGIVGVVRDITERKRSERKLREQNERLDAFARVVSHDLRNPLSVSQGYLDLIEETGSLEHVEQIRDGLDRMEGIIDDVLSIARGGDWAAEPEPVTLEDVAAEAWDHVSTPSASFVVHESSVRPGGETPFEADRGRLLRLFENLFRNSVEHGGSDVTVRTGPLEADGTVTGFFVADDGSGLPEELRERENVFDPSVSSSSEGLGIGLWVVREVATGHGWAVTATESRSGGARFEFRFEFAADRAERDSSYSNR</sequence>
<dbReference type="InterPro" id="IPR036097">
    <property type="entry name" value="HisK_dim/P_sf"/>
</dbReference>
<dbReference type="eggNOG" id="arCOG02333">
    <property type="taxonomic scope" value="Archaea"/>
</dbReference>
<dbReference type="Gene3D" id="3.30.565.10">
    <property type="entry name" value="Histidine kinase-like ATPase, C-terminal domain"/>
    <property type="match status" value="1"/>
</dbReference>
<evidence type="ECO:0000256" key="6">
    <source>
        <dbReference type="SAM" id="MobiDB-lite"/>
    </source>
</evidence>
<dbReference type="SMART" id="SM00388">
    <property type="entry name" value="HisKA"/>
    <property type="match status" value="1"/>
</dbReference>
<evidence type="ECO:0000313" key="10">
    <source>
        <dbReference type="EMBL" id="APW99731.1"/>
    </source>
</evidence>
<keyword evidence="12" id="KW-1185">Reference proteome</keyword>
<dbReference type="NCBIfam" id="TIGR00229">
    <property type="entry name" value="sensory_box"/>
    <property type="match status" value="1"/>
</dbReference>
<dbReference type="EMBL" id="AOLZ01000022">
    <property type="protein sequence ID" value="EMA36095.1"/>
    <property type="molecule type" value="Genomic_DNA"/>
</dbReference>
<dbReference type="Gene3D" id="1.10.287.130">
    <property type="match status" value="1"/>
</dbReference>
<dbReference type="GO" id="GO:0006355">
    <property type="term" value="P:regulation of DNA-templated transcription"/>
    <property type="evidence" value="ECO:0007669"/>
    <property type="project" value="InterPro"/>
</dbReference>
<feature type="region of interest" description="Disordered" evidence="6">
    <location>
        <begin position="1"/>
        <end position="23"/>
    </location>
</feature>
<reference evidence="10" key="3">
    <citation type="submission" date="2017-01" db="EMBL/GenBank/DDBJ databases">
        <authorList>
            <person name="Mah S.A."/>
            <person name="Swanson W.J."/>
            <person name="Moy G.W."/>
            <person name="Vacquier V.D."/>
        </authorList>
    </citation>
    <scope>NUCLEOTIDE SEQUENCE</scope>
    <source>
        <strain evidence="10">AJ5</strain>
    </source>
</reference>
<dbReference type="KEGG" id="hlc:CHINAEXTREME19015"/>
<dbReference type="SUPFAM" id="SSF55874">
    <property type="entry name" value="ATPase domain of HSP90 chaperone/DNA topoisomerase II/histidine kinase"/>
    <property type="match status" value="1"/>
</dbReference>
<evidence type="ECO:0000259" key="9">
    <source>
        <dbReference type="PROSITE" id="PS50113"/>
    </source>
</evidence>
<reference evidence="10 13" key="1">
    <citation type="journal article" date="2011" name="J. Bacteriol.">
        <title>Genome sequence of Halobiforma lacisalsi AJ5, an extremely halophilic archaeon which harbors a bop gene.</title>
        <authorList>
            <person name="Jiang X."/>
            <person name="Wang S."/>
            <person name="Cheng H."/>
            <person name="Huo Y."/>
            <person name="Zhang X."/>
            <person name="Zhu X."/>
            <person name="Han X."/>
            <person name="Ni P."/>
            <person name="Wu M."/>
        </authorList>
    </citation>
    <scope>NUCLEOTIDE SEQUENCE [LARGE SCALE GENOMIC DNA]</scope>
    <source>
        <strain evidence="10 13">AJ5</strain>
    </source>
</reference>
<dbReference type="InterPro" id="IPR000014">
    <property type="entry name" value="PAS"/>
</dbReference>